<evidence type="ECO:0000256" key="4">
    <source>
        <dbReference type="SAM" id="SignalP"/>
    </source>
</evidence>
<name>A0A6I9QW71_ELAGV</name>
<dbReference type="Proteomes" id="UP000504607">
    <property type="component" value="Chromosome 3"/>
</dbReference>
<dbReference type="Gene3D" id="3.40.50.1000">
    <property type="entry name" value="HAD superfamily/HAD-like"/>
    <property type="match status" value="1"/>
</dbReference>
<protein>
    <submittedName>
        <fullName evidence="6">Acid phosphatase 1 isoform X1</fullName>
    </submittedName>
</protein>
<dbReference type="OrthoDB" id="59415at2759"/>
<dbReference type="PANTHER" id="PTHR31284">
    <property type="entry name" value="ACID PHOSPHATASE-LIKE PROTEIN"/>
    <property type="match status" value="1"/>
</dbReference>
<keyword evidence="2" id="KW-0325">Glycoprotein</keyword>
<dbReference type="InterPro" id="IPR036412">
    <property type="entry name" value="HAD-like_sf"/>
</dbReference>
<dbReference type="PIRSF" id="PIRSF002674">
    <property type="entry name" value="VSP"/>
    <property type="match status" value="1"/>
</dbReference>
<dbReference type="InterPro" id="IPR010028">
    <property type="entry name" value="Acid_phosphatase_pln"/>
</dbReference>
<reference evidence="6" key="1">
    <citation type="submission" date="2025-08" db="UniProtKB">
        <authorList>
            <consortium name="RefSeq"/>
        </authorList>
    </citation>
    <scope>IDENTIFICATION</scope>
</reference>
<dbReference type="CDD" id="cd07535">
    <property type="entry name" value="HAD_VSP"/>
    <property type="match status" value="1"/>
</dbReference>
<organism evidence="5 6">
    <name type="scientific">Elaeis guineensis var. tenera</name>
    <name type="common">Oil palm</name>
    <dbReference type="NCBI Taxonomy" id="51953"/>
    <lineage>
        <taxon>Eukaryota</taxon>
        <taxon>Viridiplantae</taxon>
        <taxon>Streptophyta</taxon>
        <taxon>Embryophyta</taxon>
        <taxon>Tracheophyta</taxon>
        <taxon>Spermatophyta</taxon>
        <taxon>Magnoliopsida</taxon>
        <taxon>Liliopsida</taxon>
        <taxon>Arecaceae</taxon>
        <taxon>Arecoideae</taxon>
        <taxon>Cocoseae</taxon>
        <taxon>Elaeidinae</taxon>
        <taxon>Elaeis</taxon>
    </lineage>
</organism>
<dbReference type="GO" id="GO:0003993">
    <property type="term" value="F:acid phosphatase activity"/>
    <property type="evidence" value="ECO:0007669"/>
    <property type="project" value="InterPro"/>
</dbReference>
<evidence type="ECO:0000313" key="5">
    <source>
        <dbReference type="Proteomes" id="UP000504607"/>
    </source>
</evidence>
<dbReference type="SUPFAM" id="SSF56784">
    <property type="entry name" value="HAD-like"/>
    <property type="match status" value="1"/>
</dbReference>
<evidence type="ECO:0000313" key="6">
    <source>
        <dbReference type="RefSeq" id="XP_010915367.1"/>
    </source>
</evidence>
<keyword evidence="5" id="KW-1185">Reference proteome</keyword>
<comment type="similarity">
    <text evidence="3">Belongs to the APS1/VSP family.</text>
</comment>
<accession>A0A6I9QW71</accession>
<dbReference type="Pfam" id="PF03767">
    <property type="entry name" value="Acid_phosphat_B"/>
    <property type="match status" value="1"/>
</dbReference>
<dbReference type="PANTHER" id="PTHR31284:SF10">
    <property type="entry name" value="ACID PHOSPHATASE-LIKE PROTEIN"/>
    <property type="match status" value="1"/>
</dbReference>
<proteinExistence type="inferred from homology"/>
<dbReference type="RefSeq" id="XP_010915367.1">
    <property type="nucleotide sequence ID" value="XM_010917065.3"/>
</dbReference>
<keyword evidence="1 4" id="KW-0732">Signal</keyword>
<dbReference type="GeneID" id="105040511"/>
<feature type="signal peptide" evidence="4">
    <location>
        <begin position="1"/>
        <end position="22"/>
    </location>
</feature>
<dbReference type="NCBIfam" id="TIGR01675">
    <property type="entry name" value="plant-AP"/>
    <property type="match status" value="1"/>
</dbReference>
<gene>
    <name evidence="6" type="primary">LOC105040511</name>
</gene>
<sequence length="255" mass="28134">MGFLRFLSLLFVLSAIASAAASQALLRMVSEGPSSGDGDDLYCDSWRLSAETNNAGYWKTIPAGCLQFVAEYMNGDRFLSDSAVVAAESLAFAQAVQVVGDGKDIWIFDVDETLLSNLPYYVVNGYGSEDFNETAFDEWVNLAKAPALPASLRLYEELLGLGFQVVFLTGRVEAQRNATVENLSFAGYHSWNRLILREASDIGKKAAAYKSERRAELEAQGYRIHGNSGDQWSDLLGSPMAMRSFKLPNPMYYIQ</sequence>
<dbReference type="InterPro" id="IPR014403">
    <property type="entry name" value="APS1/VSP"/>
</dbReference>
<dbReference type="AlphaFoldDB" id="A0A6I9QW71"/>
<evidence type="ECO:0000256" key="1">
    <source>
        <dbReference type="ARBA" id="ARBA00022729"/>
    </source>
</evidence>
<dbReference type="FunCoup" id="A0A6I9QW71">
    <property type="interactions" value="2"/>
</dbReference>
<feature type="chain" id="PRO_5027001927" evidence="4">
    <location>
        <begin position="23"/>
        <end position="255"/>
    </location>
</feature>
<dbReference type="KEGG" id="egu:105040511"/>
<evidence type="ECO:0000256" key="2">
    <source>
        <dbReference type="ARBA" id="ARBA00023180"/>
    </source>
</evidence>
<dbReference type="InterPro" id="IPR023214">
    <property type="entry name" value="HAD_sf"/>
</dbReference>
<evidence type="ECO:0000256" key="3">
    <source>
        <dbReference type="PIRNR" id="PIRNR002674"/>
    </source>
</evidence>
<dbReference type="InterPro" id="IPR005519">
    <property type="entry name" value="Acid_phosphat_B-like"/>
</dbReference>
<dbReference type="InParanoid" id="A0A6I9QW71"/>